<organism evidence="2 3">
    <name type="scientific">Phyllobacterium phragmitis</name>
    <dbReference type="NCBI Taxonomy" id="2670329"/>
    <lineage>
        <taxon>Bacteria</taxon>
        <taxon>Pseudomonadati</taxon>
        <taxon>Pseudomonadota</taxon>
        <taxon>Alphaproteobacteria</taxon>
        <taxon>Hyphomicrobiales</taxon>
        <taxon>Phyllobacteriaceae</taxon>
        <taxon>Phyllobacterium</taxon>
    </lineage>
</organism>
<keyword evidence="1" id="KW-0732">Signal</keyword>
<evidence type="ECO:0000313" key="2">
    <source>
        <dbReference type="EMBL" id="GAB1581246.1"/>
    </source>
</evidence>
<keyword evidence="3" id="KW-1185">Reference proteome</keyword>
<protein>
    <submittedName>
        <fullName evidence="2">Uncharacterized protein</fullName>
    </submittedName>
</protein>
<reference evidence="2 3" key="1">
    <citation type="submission" date="2024-10" db="EMBL/GenBank/DDBJ databases">
        <title>Isolation, draft genome sequencing and identification of Phyllobacterium sp. NSA23, isolated from leaf soil.</title>
        <authorList>
            <person name="Akita H."/>
        </authorList>
    </citation>
    <scope>NUCLEOTIDE SEQUENCE [LARGE SCALE GENOMIC DNA]</scope>
    <source>
        <strain evidence="2 3">NSA23</strain>
    </source>
</reference>
<comment type="caution">
    <text evidence="2">The sequence shown here is derived from an EMBL/GenBank/DDBJ whole genome shotgun (WGS) entry which is preliminary data.</text>
</comment>
<accession>A0ABQ0GX49</accession>
<dbReference type="Proteomes" id="UP001628091">
    <property type="component" value="Unassembled WGS sequence"/>
</dbReference>
<gene>
    <name evidence="2" type="ORF">PPNSA23_11890</name>
</gene>
<feature type="signal peptide" evidence="1">
    <location>
        <begin position="1"/>
        <end position="21"/>
    </location>
</feature>
<evidence type="ECO:0000256" key="1">
    <source>
        <dbReference type="SAM" id="SignalP"/>
    </source>
</evidence>
<proteinExistence type="predicted"/>
<dbReference type="RefSeq" id="WP_407864113.1">
    <property type="nucleotide sequence ID" value="NZ_BAAFZP010000001.1"/>
</dbReference>
<feature type="chain" id="PRO_5046728776" evidence="1">
    <location>
        <begin position="22"/>
        <end position="119"/>
    </location>
</feature>
<dbReference type="EMBL" id="BAAFZP010000001">
    <property type="protein sequence ID" value="GAB1581246.1"/>
    <property type="molecule type" value="Genomic_DNA"/>
</dbReference>
<evidence type="ECO:0000313" key="3">
    <source>
        <dbReference type="Proteomes" id="UP001628091"/>
    </source>
</evidence>
<name>A0ABQ0GX49_9HYPH</name>
<sequence>MLSRFIAILTLAPALIAPAYAGSIETPAAPDQVRSIDYVGYDGVDAAGNPICKPCEAEKAAEAARHAALEERRKRAREYMARMQGQAPATQHAADVDAMPVGALPEAALRDVQMRTGVE</sequence>